<comment type="function">
    <text evidence="2 3">Prevents the cell division inhibition by proteins MinC and MinD at internal division sites while permitting inhibition at polar sites. This ensures cell division at the proper site by restricting the formation of a division septum at the midpoint of the long axis of the cell.</text>
</comment>
<comment type="caution">
    <text evidence="4">The sequence shown here is derived from an EMBL/GenBank/DDBJ whole genome shotgun (WGS) entry which is preliminary data.</text>
</comment>
<dbReference type="RefSeq" id="WP_177962635.1">
    <property type="nucleotide sequence ID" value="NZ_JBBMEX010000006.1"/>
</dbReference>
<evidence type="ECO:0000256" key="1">
    <source>
        <dbReference type="ARBA" id="ARBA00008168"/>
    </source>
</evidence>
<dbReference type="InterPro" id="IPR036707">
    <property type="entry name" value="MinE_sf"/>
</dbReference>
<proteinExistence type="inferred from homology"/>
<protein>
    <recommendedName>
        <fullName evidence="3">Cell division topological specificity factor</fullName>
    </recommendedName>
</protein>
<comment type="similarity">
    <text evidence="1 3">Belongs to the MinE family.</text>
</comment>
<dbReference type="Pfam" id="PF03776">
    <property type="entry name" value="MinE"/>
    <property type="match status" value="1"/>
</dbReference>
<organism evidence="4 5">
    <name type="scientific">Maccoyibacter intestinihominis</name>
    <dbReference type="NCBI Taxonomy" id="3133499"/>
    <lineage>
        <taxon>Bacteria</taxon>
        <taxon>Bacillati</taxon>
        <taxon>Bacillota</taxon>
        <taxon>Clostridia</taxon>
        <taxon>Lachnospirales</taxon>
        <taxon>Lachnospiraceae</taxon>
        <taxon>Maccoyibacter</taxon>
    </lineage>
</organism>
<evidence type="ECO:0000313" key="5">
    <source>
        <dbReference type="Proteomes" id="UP001454489"/>
    </source>
</evidence>
<sequence>MGIWDLWNRKSSKDFAKDRLKLLLVSDRAGCSSEVMELMKNDIISVISKYMEIDEEELDIQITKTESEDHRGMIPVMVANIPIRDIKHKGN</sequence>
<keyword evidence="3" id="KW-0131">Cell cycle</keyword>
<evidence type="ECO:0000256" key="2">
    <source>
        <dbReference type="ARBA" id="ARBA00025265"/>
    </source>
</evidence>
<dbReference type="Gene3D" id="3.30.1070.10">
    <property type="entry name" value="Cell division topological specificity factor MinE"/>
    <property type="match status" value="1"/>
</dbReference>
<gene>
    <name evidence="3 4" type="primary">minE</name>
    <name evidence="4" type="ORF">WMO43_07085</name>
</gene>
<name>A0ABV1HD33_9FIRM</name>
<reference evidence="4 5" key="1">
    <citation type="submission" date="2024-03" db="EMBL/GenBank/DDBJ databases">
        <title>Human intestinal bacterial collection.</title>
        <authorList>
            <person name="Pauvert C."/>
            <person name="Hitch T.C.A."/>
            <person name="Clavel T."/>
        </authorList>
    </citation>
    <scope>NUCLEOTIDE SEQUENCE [LARGE SCALE GENOMIC DNA]</scope>
    <source>
        <strain evidence="4 5">CLA-AA-H185</strain>
    </source>
</reference>
<evidence type="ECO:0000256" key="3">
    <source>
        <dbReference type="HAMAP-Rule" id="MF_00262"/>
    </source>
</evidence>
<keyword evidence="3 4" id="KW-0132">Cell division</keyword>
<dbReference type="NCBIfam" id="TIGR01215">
    <property type="entry name" value="minE"/>
    <property type="match status" value="1"/>
</dbReference>
<dbReference type="SUPFAM" id="SSF55229">
    <property type="entry name" value="Cell division protein MinE topological specificity domain"/>
    <property type="match status" value="1"/>
</dbReference>
<dbReference type="InterPro" id="IPR005527">
    <property type="entry name" value="MinE"/>
</dbReference>
<dbReference type="GO" id="GO:0051301">
    <property type="term" value="P:cell division"/>
    <property type="evidence" value="ECO:0007669"/>
    <property type="project" value="UniProtKB-KW"/>
</dbReference>
<evidence type="ECO:0000313" key="4">
    <source>
        <dbReference type="EMBL" id="MEQ2557630.1"/>
    </source>
</evidence>
<dbReference type="EMBL" id="JBBMEX010000006">
    <property type="protein sequence ID" value="MEQ2557630.1"/>
    <property type="molecule type" value="Genomic_DNA"/>
</dbReference>
<keyword evidence="5" id="KW-1185">Reference proteome</keyword>
<dbReference type="HAMAP" id="MF_00262">
    <property type="entry name" value="MinE"/>
    <property type="match status" value="1"/>
</dbReference>
<dbReference type="Proteomes" id="UP001454489">
    <property type="component" value="Unassembled WGS sequence"/>
</dbReference>
<accession>A0ABV1HD33</accession>